<name>A0ABX4M964_9ACTO</name>
<dbReference type="EMBL" id="MTPX02000069">
    <property type="protein sequence ID" value="PHP52003.1"/>
    <property type="molecule type" value="Genomic_DNA"/>
</dbReference>
<gene>
    <name evidence="1" type="ORF">BW737_012900</name>
</gene>
<protein>
    <submittedName>
        <fullName evidence="1">Transcriptional initiation protein Tat</fullName>
    </submittedName>
</protein>
<evidence type="ECO:0000313" key="2">
    <source>
        <dbReference type="Proteomes" id="UP000194577"/>
    </source>
</evidence>
<accession>A0ABX4M964</accession>
<proteinExistence type="predicted"/>
<organism evidence="1 2">
    <name type="scientific">Actinomyces ruminis</name>
    <dbReference type="NCBI Taxonomy" id="1937003"/>
    <lineage>
        <taxon>Bacteria</taxon>
        <taxon>Bacillati</taxon>
        <taxon>Actinomycetota</taxon>
        <taxon>Actinomycetes</taxon>
        <taxon>Actinomycetales</taxon>
        <taxon>Actinomycetaceae</taxon>
        <taxon>Actinomyces</taxon>
    </lineage>
</organism>
<comment type="caution">
    <text evidence="1">The sequence shown here is derived from an EMBL/GenBank/DDBJ whole genome shotgun (WGS) entry which is preliminary data.</text>
</comment>
<keyword evidence="2" id="KW-1185">Reference proteome</keyword>
<sequence>MAAALLGLAGSGTALLAGCAPDEDEDKDVQEVLPEKPVLYLYPTSTMGLKVRLDYDGEFTHLYPDAPTDDGRVEWEVTASPNGVLTDSSGRTYPYLFWEGRSRRNLTQDAGAVVAADETNDFLENLSAAAGLDDLEAADLITYWAPRIAARERTLVTVATEQYATMARYTLTDATGQEIIPDAVIRLFLVIGPVPNDPVPEQKLPAPPRRTGFTMVEWGGTEL</sequence>
<dbReference type="Proteomes" id="UP000194577">
    <property type="component" value="Unassembled WGS sequence"/>
</dbReference>
<evidence type="ECO:0000313" key="1">
    <source>
        <dbReference type="EMBL" id="PHP52003.1"/>
    </source>
</evidence>
<reference evidence="1 2" key="1">
    <citation type="submission" date="2017-10" db="EMBL/GenBank/DDBJ databases">
        <title>Draft genome sequence of cellulolytic Actinomyces sp CtC72 isolated from cattle rumen fluid.</title>
        <authorList>
            <person name="Joshi A.J."/>
            <person name="Vasudevan G."/>
            <person name="Lanjekar V.B."/>
            <person name="Hivarkar S."/>
            <person name="Engineer A."/>
            <person name="Pore S.D."/>
            <person name="Dhakephalkar P.K."/>
            <person name="Dagar S."/>
        </authorList>
    </citation>
    <scope>NUCLEOTIDE SEQUENCE [LARGE SCALE GENOMIC DNA]</scope>
    <source>
        <strain evidence="2">CtC72</strain>
    </source>
</reference>